<keyword evidence="2" id="KW-1185">Reference proteome</keyword>
<evidence type="ECO:0000313" key="2">
    <source>
        <dbReference type="Proteomes" id="UP000265520"/>
    </source>
</evidence>
<name>A0A392TCU3_9FABA</name>
<organism evidence="1 2">
    <name type="scientific">Trifolium medium</name>
    <dbReference type="NCBI Taxonomy" id="97028"/>
    <lineage>
        <taxon>Eukaryota</taxon>
        <taxon>Viridiplantae</taxon>
        <taxon>Streptophyta</taxon>
        <taxon>Embryophyta</taxon>
        <taxon>Tracheophyta</taxon>
        <taxon>Spermatophyta</taxon>
        <taxon>Magnoliopsida</taxon>
        <taxon>eudicotyledons</taxon>
        <taxon>Gunneridae</taxon>
        <taxon>Pentapetalae</taxon>
        <taxon>rosids</taxon>
        <taxon>fabids</taxon>
        <taxon>Fabales</taxon>
        <taxon>Fabaceae</taxon>
        <taxon>Papilionoideae</taxon>
        <taxon>50 kb inversion clade</taxon>
        <taxon>NPAAA clade</taxon>
        <taxon>Hologalegina</taxon>
        <taxon>IRL clade</taxon>
        <taxon>Trifolieae</taxon>
        <taxon>Trifolium</taxon>
    </lineage>
</organism>
<dbReference type="AlphaFoldDB" id="A0A392TCU3"/>
<dbReference type="Proteomes" id="UP000265520">
    <property type="component" value="Unassembled WGS sequence"/>
</dbReference>
<comment type="caution">
    <text evidence="1">The sequence shown here is derived from an EMBL/GenBank/DDBJ whole genome shotgun (WGS) entry which is preliminary data.</text>
</comment>
<sequence>MNLSNKLWDPLKDKLLDQVFVMEVSLRLVEYDEEYSEQLEFVNCTKSVDLRRMRTTRNSQKRCREMEGVGRCRSDKLSRDE</sequence>
<evidence type="ECO:0000313" key="1">
    <source>
        <dbReference type="EMBL" id="MCI58838.1"/>
    </source>
</evidence>
<dbReference type="EMBL" id="LXQA010552592">
    <property type="protein sequence ID" value="MCI58838.1"/>
    <property type="molecule type" value="Genomic_DNA"/>
</dbReference>
<reference evidence="1 2" key="1">
    <citation type="journal article" date="2018" name="Front. Plant Sci.">
        <title>Red Clover (Trifolium pratense) and Zigzag Clover (T. medium) - A Picture of Genomic Similarities and Differences.</title>
        <authorList>
            <person name="Dluhosova J."/>
            <person name="Istvanek J."/>
            <person name="Nedelnik J."/>
            <person name="Repkova J."/>
        </authorList>
    </citation>
    <scope>NUCLEOTIDE SEQUENCE [LARGE SCALE GENOMIC DNA]</scope>
    <source>
        <strain evidence="2">cv. 10/8</strain>
        <tissue evidence="1">Leaf</tissue>
    </source>
</reference>
<accession>A0A392TCU3</accession>
<proteinExistence type="predicted"/>
<protein>
    <submittedName>
        <fullName evidence="1">Uncharacterized protein</fullName>
    </submittedName>
</protein>